<evidence type="ECO:0000313" key="2">
    <source>
        <dbReference type="EMBL" id="EFW91152.1"/>
    </source>
</evidence>
<dbReference type="EMBL" id="FRAN01000006">
    <property type="protein sequence ID" value="SHL35690.1"/>
    <property type="molecule type" value="Genomic_DNA"/>
</dbReference>
<reference evidence="5" key="3">
    <citation type="submission" date="2016-11" db="EMBL/GenBank/DDBJ databases">
        <authorList>
            <person name="Varghese N."/>
            <person name="Submissions S."/>
        </authorList>
    </citation>
    <scope>NUCLEOTIDE SEQUENCE [LARGE SCALE GENOMIC DNA]</scope>
    <source>
        <strain evidence="5">DX253</strain>
    </source>
</reference>
<accession>E7QWQ6</accession>
<dbReference type="Proteomes" id="UP000003751">
    <property type="component" value="Unassembled WGS sequence"/>
</dbReference>
<keyword evidence="5" id="KW-1185">Reference proteome</keyword>
<organism evidence="2 4">
    <name type="scientific">Haladaptatus paucihalophilus DX253</name>
    <dbReference type="NCBI Taxonomy" id="797209"/>
    <lineage>
        <taxon>Archaea</taxon>
        <taxon>Methanobacteriati</taxon>
        <taxon>Methanobacteriota</taxon>
        <taxon>Stenosarchaea group</taxon>
        <taxon>Halobacteria</taxon>
        <taxon>Halobacteriales</taxon>
        <taxon>Haladaptataceae</taxon>
        <taxon>Haladaptatus</taxon>
    </lineage>
</organism>
<dbReference type="EMBL" id="AEMG01000018">
    <property type="protein sequence ID" value="EFW91152.1"/>
    <property type="molecule type" value="Genomic_DNA"/>
</dbReference>
<reference evidence="2 4" key="1">
    <citation type="journal article" date="2014" name="ISME J.">
        <title>Trehalose/2-sulfotrehalose biosynthesis and glycine-betaine uptake are widely spread mechanisms for osmoadaptation in the Halobacteriales.</title>
        <authorList>
            <person name="Youssef N.H."/>
            <person name="Savage-Ashlock K.N."/>
            <person name="McCully A.L."/>
            <person name="Luedtke B."/>
            <person name="Shaw E.I."/>
            <person name="Hoff W.D."/>
            <person name="Elshahed M.S."/>
        </authorList>
    </citation>
    <scope>NUCLEOTIDE SEQUENCE [LARGE SCALE GENOMIC DNA]</scope>
    <source>
        <strain evidence="2 4">DX253</strain>
    </source>
</reference>
<reference evidence="3" key="2">
    <citation type="submission" date="2016-11" db="EMBL/GenBank/DDBJ databases">
        <authorList>
            <person name="Jaros S."/>
            <person name="Januszkiewicz K."/>
            <person name="Wedrychowicz H."/>
        </authorList>
    </citation>
    <scope>NUCLEOTIDE SEQUENCE [LARGE SCALE GENOMIC DNA]</scope>
    <source>
        <strain evidence="3">DX253</strain>
    </source>
</reference>
<feature type="region of interest" description="Disordered" evidence="1">
    <location>
        <begin position="20"/>
        <end position="41"/>
    </location>
</feature>
<gene>
    <name evidence="3" type="ORF">SAMN05444342_3631</name>
    <name evidence="2" type="ORF">ZOD2009_16221</name>
</gene>
<evidence type="ECO:0000313" key="5">
    <source>
        <dbReference type="Proteomes" id="UP000184203"/>
    </source>
</evidence>
<evidence type="ECO:0000313" key="4">
    <source>
        <dbReference type="Proteomes" id="UP000003751"/>
    </source>
</evidence>
<dbReference type="Proteomes" id="UP000184203">
    <property type="component" value="Unassembled WGS sequence"/>
</dbReference>
<dbReference type="AlphaFoldDB" id="E7QWQ6"/>
<dbReference type="InterPro" id="IPR047676">
    <property type="entry name" value="FxLYD_dom"/>
</dbReference>
<dbReference type="OrthoDB" id="379796at2157"/>
<evidence type="ECO:0000313" key="3">
    <source>
        <dbReference type="EMBL" id="SHL35690.1"/>
    </source>
</evidence>
<protein>
    <submittedName>
        <fullName evidence="2">Uncharacterized protein</fullName>
    </submittedName>
</protein>
<dbReference type="NCBIfam" id="NF038353">
    <property type="entry name" value="FxLYD_dom"/>
    <property type="match status" value="1"/>
</dbReference>
<sequence length="131" mass="14360">MHSVGLGAVGLSVAGTANACKHKHGKKEKKRASKHNLAPHTKIIGDSWRPIESFGTTEYAITGEVKWTGQFPAEMFITATFYDKRETVLSSDGIDSLSLTPGETGGFQIDYLNENPKEVADYKLATEVFRQ</sequence>
<proteinExistence type="predicted"/>
<evidence type="ECO:0000256" key="1">
    <source>
        <dbReference type="SAM" id="MobiDB-lite"/>
    </source>
</evidence>
<name>E7QWQ6_HALPU</name>
<feature type="compositionally biased region" description="Basic residues" evidence="1">
    <location>
        <begin position="20"/>
        <end position="34"/>
    </location>
</feature>